<proteinExistence type="predicted"/>
<dbReference type="PANTHER" id="PTHR35737:SF1">
    <property type="entry name" value="CRYPTIC LOCI REGULATOR"/>
    <property type="match status" value="1"/>
</dbReference>
<dbReference type="EMBL" id="KK785124">
    <property type="protein sequence ID" value="KDO49045.1"/>
    <property type="molecule type" value="Genomic_DNA"/>
</dbReference>
<evidence type="ECO:0000313" key="2">
    <source>
        <dbReference type="EMBL" id="KDO49045.1"/>
    </source>
</evidence>
<dbReference type="AlphaFoldDB" id="A0A067E591"/>
<dbReference type="Proteomes" id="UP000027120">
    <property type="component" value="Unassembled WGS sequence"/>
</dbReference>
<protein>
    <submittedName>
        <fullName evidence="2">Uncharacterized protein</fullName>
    </submittedName>
</protein>
<dbReference type="eggNOG" id="ENOG502S2NI">
    <property type="taxonomic scope" value="Eukaryota"/>
</dbReference>
<name>A0A067E591_CITSI</name>
<dbReference type="SMR" id="A0A067E591"/>
<dbReference type="PaxDb" id="2711-XP_006470220.1"/>
<dbReference type="STRING" id="2711.A0A067E591"/>
<reference evidence="2 3" key="1">
    <citation type="submission" date="2014-04" db="EMBL/GenBank/DDBJ databases">
        <authorList>
            <consortium name="International Citrus Genome Consortium"/>
            <person name="Gmitter F."/>
            <person name="Chen C."/>
            <person name="Farmerie W."/>
            <person name="Harkins T."/>
            <person name="Desany B."/>
            <person name="Mohiuddin M."/>
            <person name="Kodira C."/>
            <person name="Borodovsky M."/>
            <person name="Lomsadze A."/>
            <person name="Burns P."/>
            <person name="Jenkins J."/>
            <person name="Prochnik S."/>
            <person name="Shu S."/>
            <person name="Chapman J."/>
            <person name="Pitluck S."/>
            <person name="Schmutz J."/>
            <person name="Rokhsar D."/>
        </authorList>
    </citation>
    <scope>NUCLEOTIDE SEQUENCE</scope>
</reference>
<evidence type="ECO:0000256" key="1">
    <source>
        <dbReference type="SAM" id="MobiDB-lite"/>
    </source>
</evidence>
<evidence type="ECO:0000313" key="3">
    <source>
        <dbReference type="Proteomes" id="UP000027120"/>
    </source>
</evidence>
<organism evidence="2 3">
    <name type="scientific">Citrus sinensis</name>
    <name type="common">Sweet orange</name>
    <name type="synonym">Citrus aurantium var. sinensis</name>
    <dbReference type="NCBI Taxonomy" id="2711"/>
    <lineage>
        <taxon>Eukaryota</taxon>
        <taxon>Viridiplantae</taxon>
        <taxon>Streptophyta</taxon>
        <taxon>Embryophyta</taxon>
        <taxon>Tracheophyta</taxon>
        <taxon>Spermatophyta</taxon>
        <taxon>Magnoliopsida</taxon>
        <taxon>eudicotyledons</taxon>
        <taxon>Gunneridae</taxon>
        <taxon>Pentapetalae</taxon>
        <taxon>rosids</taxon>
        <taxon>malvids</taxon>
        <taxon>Sapindales</taxon>
        <taxon>Rutaceae</taxon>
        <taxon>Aurantioideae</taxon>
        <taxon>Citrus</taxon>
    </lineage>
</organism>
<gene>
    <name evidence="2" type="ORF">CISIN_1g030468mg</name>
</gene>
<dbReference type="PANTHER" id="PTHR35737">
    <property type="entry name" value="CRYPTIC LOCI REGULATOR"/>
    <property type="match status" value="1"/>
</dbReference>
<sequence>MDPSTADEWELCNDDGFIHKRKKRRLDDPPPVQGPVPEAEERQRRDRRRKVLLKLKERYQKEIDQWEFLSNTLRAMQEKSHQQQQRQQQRPLDLEETAALLGSASKMVQEDEIGCGSLVDQLLLQAEAQEAIIHDISSLCDVAEAMCSAQEEQLKQSFIDLPVWSSPRELMASLCDE</sequence>
<accession>A0A067E591</accession>
<feature type="region of interest" description="Disordered" evidence="1">
    <location>
        <begin position="19"/>
        <end position="47"/>
    </location>
</feature>
<keyword evidence="3" id="KW-1185">Reference proteome</keyword>